<sequence length="79" mass="8798">MAVALFRVSHGGHKMMQICTRRQTTSTRRITMEVDCRHDLDEGGESALEGSTCSTARSQLQSRKGRGISFVSGVWGRQR</sequence>
<name>A0A9E7FBV0_9LILI</name>
<reference evidence="2" key="1">
    <citation type="submission" date="2022-05" db="EMBL/GenBank/DDBJ databases">
        <title>The Musa troglodytarum L. genome provides insights into the mechanism of non-climacteric behaviour and enrichment of carotenoids.</title>
        <authorList>
            <person name="Wang J."/>
        </authorList>
    </citation>
    <scope>NUCLEOTIDE SEQUENCE</scope>
    <source>
        <tissue evidence="2">Leaf</tissue>
    </source>
</reference>
<protein>
    <submittedName>
        <fullName evidence="2">Uncharacterized protein</fullName>
    </submittedName>
</protein>
<feature type="compositionally biased region" description="Polar residues" evidence="1">
    <location>
        <begin position="49"/>
        <end position="60"/>
    </location>
</feature>
<evidence type="ECO:0000256" key="1">
    <source>
        <dbReference type="SAM" id="MobiDB-lite"/>
    </source>
</evidence>
<keyword evidence="3" id="KW-1185">Reference proteome</keyword>
<feature type="region of interest" description="Disordered" evidence="1">
    <location>
        <begin position="41"/>
        <end position="60"/>
    </location>
</feature>
<dbReference type="AlphaFoldDB" id="A0A9E7FBV0"/>
<dbReference type="Proteomes" id="UP001055439">
    <property type="component" value="Chromosome 3"/>
</dbReference>
<gene>
    <name evidence="2" type="ORF">MUK42_01246</name>
</gene>
<accession>A0A9E7FBV0</accession>
<evidence type="ECO:0000313" key="2">
    <source>
        <dbReference type="EMBL" id="URD93454.1"/>
    </source>
</evidence>
<organism evidence="2 3">
    <name type="scientific">Musa troglodytarum</name>
    <name type="common">fe'i banana</name>
    <dbReference type="NCBI Taxonomy" id="320322"/>
    <lineage>
        <taxon>Eukaryota</taxon>
        <taxon>Viridiplantae</taxon>
        <taxon>Streptophyta</taxon>
        <taxon>Embryophyta</taxon>
        <taxon>Tracheophyta</taxon>
        <taxon>Spermatophyta</taxon>
        <taxon>Magnoliopsida</taxon>
        <taxon>Liliopsida</taxon>
        <taxon>Zingiberales</taxon>
        <taxon>Musaceae</taxon>
        <taxon>Musa</taxon>
    </lineage>
</organism>
<proteinExistence type="predicted"/>
<evidence type="ECO:0000313" key="3">
    <source>
        <dbReference type="Proteomes" id="UP001055439"/>
    </source>
</evidence>
<dbReference type="EMBL" id="CP097505">
    <property type="protein sequence ID" value="URD93454.1"/>
    <property type="molecule type" value="Genomic_DNA"/>
</dbReference>